<dbReference type="Proteomes" id="UP000244060">
    <property type="component" value="Unassembled WGS sequence"/>
</dbReference>
<accession>A0A2T5KEF8</accession>
<dbReference type="InterPro" id="IPR029058">
    <property type="entry name" value="AB_hydrolase_fold"/>
</dbReference>
<protein>
    <submittedName>
        <fullName evidence="4">Alpha/beta hydrolase family protein</fullName>
    </submittedName>
</protein>
<proteinExistence type="predicted"/>
<comment type="caution">
    <text evidence="4">The sequence shown here is derived from an EMBL/GenBank/DDBJ whole genome shotgun (WGS) entry which is preliminary data.</text>
</comment>
<dbReference type="SUPFAM" id="SSF53474">
    <property type="entry name" value="alpha/beta-Hydrolases"/>
    <property type="match status" value="1"/>
</dbReference>
<dbReference type="PANTHER" id="PTHR48081:SF33">
    <property type="entry name" value="KYNURENINE FORMAMIDASE"/>
    <property type="match status" value="1"/>
</dbReference>
<dbReference type="InterPro" id="IPR050300">
    <property type="entry name" value="GDXG_lipolytic_enzyme"/>
</dbReference>
<dbReference type="GO" id="GO:0016787">
    <property type="term" value="F:hydrolase activity"/>
    <property type="evidence" value="ECO:0007669"/>
    <property type="project" value="UniProtKB-KW"/>
</dbReference>
<evidence type="ECO:0000256" key="1">
    <source>
        <dbReference type="ARBA" id="ARBA00022801"/>
    </source>
</evidence>
<keyword evidence="1 4" id="KW-0378">Hydrolase</keyword>
<evidence type="ECO:0000259" key="3">
    <source>
        <dbReference type="Pfam" id="PF07859"/>
    </source>
</evidence>
<gene>
    <name evidence="4" type="ORF">C8J28_101130</name>
</gene>
<evidence type="ECO:0000256" key="2">
    <source>
        <dbReference type="SAM" id="MobiDB-lite"/>
    </source>
</evidence>
<evidence type="ECO:0000313" key="5">
    <source>
        <dbReference type="Proteomes" id="UP000244060"/>
    </source>
</evidence>
<feature type="domain" description="Alpha/beta hydrolase fold-3" evidence="3">
    <location>
        <begin position="79"/>
        <end position="184"/>
    </location>
</feature>
<sequence length="277" mass="29720">MTQDPDDLPPQGTGADEDMAYANGAFIPGAEAYPPRWDAAAAAFRTSLGERARLGLPYGHDPRHRLDLFMPHGPVRGLVVFLHGGYWMAFGRESWSHLAMGPLARGFAVAMPSYRLAPAARIRDMVEDAAQAVDHAAALIPGPITVTGHSAGGHLAARLACANAPLPAAVAERLVRSVPISPLAELGPLMRTRMNETLKLDPQEAAGESPARRTRRPSTEVIVHVGGQERPAFLWQARLLSEAWSCPWHVAPGRHHFDVIDALADPSSRLVADLTGG</sequence>
<dbReference type="EMBL" id="QAOT01000001">
    <property type="protein sequence ID" value="PTR20810.1"/>
    <property type="molecule type" value="Genomic_DNA"/>
</dbReference>
<reference evidence="4 5" key="1">
    <citation type="submission" date="2018-04" db="EMBL/GenBank/DDBJ databases">
        <title>Genomic Encyclopedia of Type Strains, Phase III (KMG-III): the genomes of soil and plant-associated and newly described type strains.</title>
        <authorList>
            <person name="Whitman W."/>
        </authorList>
    </citation>
    <scope>NUCLEOTIDE SEQUENCE [LARGE SCALE GENOMIC DNA]</scope>
    <source>
        <strain evidence="4 5">KA25</strain>
    </source>
</reference>
<feature type="region of interest" description="Disordered" evidence="2">
    <location>
        <begin position="198"/>
        <end position="218"/>
    </location>
</feature>
<organism evidence="4 5">
    <name type="scientific">Cereibacter azotoformans</name>
    <dbReference type="NCBI Taxonomy" id="43057"/>
    <lineage>
        <taxon>Bacteria</taxon>
        <taxon>Pseudomonadati</taxon>
        <taxon>Pseudomonadota</taxon>
        <taxon>Alphaproteobacteria</taxon>
        <taxon>Rhodobacterales</taxon>
        <taxon>Paracoccaceae</taxon>
        <taxon>Cereibacter</taxon>
    </lineage>
</organism>
<name>A0A2T5KEF8_9RHOB</name>
<dbReference type="AlphaFoldDB" id="A0A2T5KEF8"/>
<dbReference type="InterPro" id="IPR013094">
    <property type="entry name" value="AB_hydrolase_3"/>
</dbReference>
<dbReference type="Gene3D" id="3.40.50.1820">
    <property type="entry name" value="alpha/beta hydrolase"/>
    <property type="match status" value="1"/>
</dbReference>
<dbReference type="PANTHER" id="PTHR48081">
    <property type="entry name" value="AB HYDROLASE SUPERFAMILY PROTEIN C4A8.06C"/>
    <property type="match status" value="1"/>
</dbReference>
<keyword evidence="5" id="KW-1185">Reference proteome</keyword>
<evidence type="ECO:0000313" key="4">
    <source>
        <dbReference type="EMBL" id="PTR20810.1"/>
    </source>
</evidence>
<dbReference type="Pfam" id="PF07859">
    <property type="entry name" value="Abhydrolase_3"/>
    <property type="match status" value="1"/>
</dbReference>